<protein>
    <submittedName>
        <fullName evidence="2">DNA binding domain, excisionase family</fullName>
    </submittedName>
</protein>
<dbReference type="InterPro" id="IPR009061">
    <property type="entry name" value="DNA-bd_dom_put_sf"/>
</dbReference>
<reference evidence="2 3" key="1">
    <citation type="submission" date="2010-03" db="EMBL/GenBank/DDBJ databases">
        <title>The genome sequence of Alistipes shahii WAL 8301.</title>
        <authorList>
            <consortium name="metaHIT consortium -- http://www.metahit.eu/"/>
            <person name="Pajon A."/>
            <person name="Turner K."/>
            <person name="Parkhill J."/>
        </authorList>
    </citation>
    <scope>NUCLEOTIDE SEQUENCE [LARGE SCALE GENOMIC DNA]</scope>
    <source>
        <strain evidence="2 3">WAL 8301</strain>
    </source>
</reference>
<dbReference type="HOGENOM" id="CLU_2140577_0_0_10"/>
<dbReference type="AlphaFoldDB" id="D4INN3"/>
<dbReference type="GO" id="GO:0003677">
    <property type="term" value="F:DNA binding"/>
    <property type="evidence" value="ECO:0007669"/>
    <property type="project" value="InterPro"/>
</dbReference>
<dbReference type="PATRIC" id="fig|717959.3.peg.757"/>
<dbReference type="InterPro" id="IPR036388">
    <property type="entry name" value="WH-like_DNA-bd_sf"/>
</dbReference>
<evidence type="ECO:0000313" key="3">
    <source>
        <dbReference type="Proteomes" id="UP000008794"/>
    </source>
</evidence>
<feature type="domain" description="Helix-turn-helix" evidence="1">
    <location>
        <begin position="41"/>
        <end position="93"/>
    </location>
</feature>
<organism evidence="2 3">
    <name type="scientific">Alistipes shahii WAL 8301</name>
    <dbReference type="NCBI Taxonomy" id="717959"/>
    <lineage>
        <taxon>Bacteria</taxon>
        <taxon>Pseudomonadati</taxon>
        <taxon>Bacteroidota</taxon>
        <taxon>Bacteroidia</taxon>
        <taxon>Bacteroidales</taxon>
        <taxon>Rikenellaceae</taxon>
        <taxon>Alistipes</taxon>
    </lineage>
</organism>
<dbReference type="BioCyc" id="ASHA717959:AL1_RS10715-MONOMER"/>
<proteinExistence type="predicted"/>
<dbReference type="Gene3D" id="1.10.10.10">
    <property type="entry name" value="Winged helix-like DNA-binding domain superfamily/Winged helix DNA-binding domain"/>
    <property type="match status" value="1"/>
</dbReference>
<dbReference type="InterPro" id="IPR010093">
    <property type="entry name" value="SinI_DNA-bd"/>
</dbReference>
<dbReference type="SUPFAM" id="SSF46955">
    <property type="entry name" value="Putative DNA-binding domain"/>
    <property type="match status" value="1"/>
</dbReference>
<dbReference type="GeneID" id="92757450"/>
<dbReference type="RefSeq" id="WP_015547361.1">
    <property type="nucleotide sequence ID" value="NC_021030.1"/>
</dbReference>
<dbReference type="KEGG" id="ash:AL1_22850"/>
<dbReference type="NCBIfam" id="TIGR01764">
    <property type="entry name" value="excise"/>
    <property type="match status" value="1"/>
</dbReference>
<keyword evidence="3" id="KW-1185">Reference proteome</keyword>
<dbReference type="OrthoDB" id="597977at2"/>
<accession>D4INN3</accession>
<dbReference type="Proteomes" id="UP000008794">
    <property type="component" value="Chromosome"/>
</dbReference>
<dbReference type="STRING" id="717959.AL1_22850"/>
<evidence type="ECO:0000313" key="2">
    <source>
        <dbReference type="EMBL" id="CBK64545.1"/>
    </source>
</evidence>
<dbReference type="Pfam" id="PF12728">
    <property type="entry name" value="HTH_17"/>
    <property type="match status" value="1"/>
</dbReference>
<dbReference type="InterPro" id="IPR041657">
    <property type="entry name" value="HTH_17"/>
</dbReference>
<reference evidence="2 3" key="2">
    <citation type="submission" date="2010-03" db="EMBL/GenBank/DDBJ databases">
        <authorList>
            <person name="Pajon A."/>
        </authorList>
    </citation>
    <scope>NUCLEOTIDE SEQUENCE [LARGE SCALE GENOMIC DNA]</scope>
    <source>
        <strain evidence="2 3">WAL 8301</strain>
    </source>
</reference>
<sequence length="112" mass="12978">MKNITDDTPIAMLTVGQLKEILSIDKIMGHLTPSRAPDKELLTVADVARLTGYSISTVYKLTSERKIPFHKPEHKGRKLYFNREEILDWLQSESHPTIEQENIQRINQLKKH</sequence>
<evidence type="ECO:0000259" key="1">
    <source>
        <dbReference type="Pfam" id="PF12728"/>
    </source>
</evidence>
<gene>
    <name evidence="2" type="ORF">AL1_22850</name>
</gene>
<dbReference type="EMBL" id="FP929032">
    <property type="protein sequence ID" value="CBK64545.1"/>
    <property type="molecule type" value="Genomic_DNA"/>
</dbReference>
<name>D4INN3_9BACT</name>